<dbReference type="PANTHER" id="PTHR32063:SF4">
    <property type="entry name" value="SLR6043 PROTEIN"/>
    <property type="match status" value="1"/>
</dbReference>
<feature type="transmembrane region" description="Helical" evidence="8">
    <location>
        <begin position="935"/>
        <end position="953"/>
    </location>
</feature>
<dbReference type="SUPFAM" id="SSF82714">
    <property type="entry name" value="Multidrug efflux transporter AcrB TolC docking domain, DN and DC subdomains"/>
    <property type="match status" value="2"/>
</dbReference>
<feature type="transmembrane region" description="Helical" evidence="8">
    <location>
        <begin position="568"/>
        <end position="588"/>
    </location>
</feature>
<feature type="transmembrane region" description="Helical" evidence="8">
    <location>
        <begin position="959"/>
        <end position="986"/>
    </location>
</feature>
<feature type="transmembrane region" description="Helical" evidence="8">
    <location>
        <begin position="396"/>
        <end position="413"/>
    </location>
</feature>
<dbReference type="EMBL" id="BAABDI010000047">
    <property type="protein sequence ID" value="GAA3992150.1"/>
    <property type="molecule type" value="Genomic_DNA"/>
</dbReference>
<evidence type="ECO:0000313" key="9">
    <source>
        <dbReference type="EMBL" id="GAA3992150.1"/>
    </source>
</evidence>
<dbReference type="Gene3D" id="3.30.70.1430">
    <property type="entry name" value="Multidrug efflux transporter AcrB pore domain"/>
    <property type="match status" value="2"/>
</dbReference>
<keyword evidence="3" id="KW-0813">Transport</keyword>
<feature type="transmembrane region" description="Helical" evidence="8">
    <location>
        <begin position="907"/>
        <end position="923"/>
    </location>
</feature>
<evidence type="ECO:0000256" key="1">
    <source>
        <dbReference type="ARBA" id="ARBA00004651"/>
    </source>
</evidence>
<sequence length="1107" mass="119904">MLDKIIRFALQNRLLMLAFAAGLLIAGTYTARQLPVDVLPDLDRPRVTVFLEAPGMAPEEVEALVTLPVETALNGATGVAAVRSNSAIGLGLVFVEFDYGTDIFTARQIVAEKLQTVGEQLPAGITPVLGPISSVMGQIMLVGMSVSVKNEELKIKNETLNPASQSAIVTADSALNPQNSTLKTSAADLRTLANYTVRQRLLSIPGVAQVIPIGGDNLQYQVLLDMPRLNAVGLTVTQVEDALRRSNLNTTGNFFDRNGSEVLIRNLGRLRSVADIERIIVGYREGSPITVKQVAKVDFGARFKRGDGSVNGRPAVILSIEKQPGAATVGLTEAVEKALVELKPSLPKDVQLNTRLFKQADFIESSITNVEEALRDGAILVVIVLFAFLLNVRTTFISLVAIPLSLLVTALVFKAAGISINTMTLGGLAIAVGELVDDAIVDVENVFRRLRENQHLPRPKPALQVIYAASSEVRNSIVYATIIVVLVFLPLFALEGMEGRIFAPLGIAYITSIVASLFVSLTVTPVLCYYLLPRMKQIREAEKEGGLIRWLKRKDTSVLTWGLAHPKLVLSVTGLLFAGAVALVPFFGTEFLPPFNEGSLTVNFSAPAGTSLTESNKLGTLGEQQMLKIPEVAYTARRTGRAELDEHAESVNNSEIEVAFKTEEELKQQGIEPRGRDEILADLRQRMSLITGVNVNIGQPISHRLDHLLSGVRAQVAIKVFGNDLLELRRYANQVRAAAAEVPGVVDLQVEKQVQIPQLLVRPRDEALRAYGLERGQVVATLQTLFQGEVVSQMLDGQKRFDLIVKLPENQRSDVASISSTRIETPSGALIPVSEVADVSYEPGPNTVNHENTQRRISISMNVADRDLGSTVKEVQARIAQRVQLPPGYYLTYGGQFESQQSASQKILWLSLFSLAGIFLVLFSHFKSALMVGQIMLNIPLALIGSVVAVLLTGGTFSIASLVGFITLTGIASRNGIMMISHYIHLVEHEGEKFGIPMIIRGSLERLVPVLMTALVAALALVPLTLAKDAPGKEILYPVATVILGGLLSSTFLDIIVTPVVFWLVGERALVQYQRGHGEVSLDAHPQELDAAPLTPPADQNTVRPAL</sequence>
<keyword evidence="10" id="KW-1185">Reference proteome</keyword>
<keyword evidence="7 8" id="KW-0472">Membrane</keyword>
<keyword evidence="6 8" id="KW-1133">Transmembrane helix</keyword>
<dbReference type="NCBIfam" id="TIGR00914">
    <property type="entry name" value="2A0601"/>
    <property type="match status" value="1"/>
</dbReference>
<evidence type="ECO:0000256" key="3">
    <source>
        <dbReference type="ARBA" id="ARBA00022448"/>
    </source>
</evidence>
<comment type="caution">
    <text evidence="9">The sequence shown here is derived from an EMBL/GenBank/DDBJ whole genome shotgun (WGS) entry which is preliminary data.</text>
</comment>
<dbReference type="InterPro" id="IPR027463">
    <property type="entry name" value="AcrB_DN_DC_subdom"/>
</dbReference>
<feature type="transmembrane region" description="Helical" evidence="8">
    <location>
        <begin position="477"/>
        <end position="494"/>
    </location>
</feature>
<dbReference type="Gene3D" id="1.20.1640.10">
    <property type="entry name" value="Multidrug efflux transporter AcrB transmembrane domain"/>
    <property type="match status" value="2"/>
</dbReference>
<protein>
    <submittedName>
        <fullName evidence="9">Efflux RND transporter permease subunit</fullName>
    </submittedName>
</protein>
<dbReference type="RefSeq" id="WP_345127414.1">
    <property type="nucleotide sequence ID" value="NZ_BAABDI010000047.1"/>
</dbReference>
<dbReference type="Pfam" id="PF00873">
    <property type="entry name" value="ACR_tran"/>
    <property type="match status" value="1"/>
</dbReference>
<dbReference type="Gene3D" id="3.30.2090.10">
    <property type="entry name" value="Multidrug efflux transporter AcrB TolC docking domain, DN and DC subdomains"/>
    <property type="match status" value="2"/>
</dbReference>
<evidence type="ECO:0000256" key="7">
    <source>
        <dbReference type="ARBA" id="ARBA00023136"/>
    </source>
</evidence>
<dbReference type="Gene3D" id="3.30.70.1320">
    <property type="entry name" value="Multidrug efflux transporter AcrB pore domain like"/>
    <property type="match status" value="1"/>
</dbReference>
<evidence type="ECO:0000256" key="8">
    <source>
        <dbReference type="SAM" id="Phobius"/>
    </source>
</evidence>
<dbReference type="Proteomes" id="UP001501556">
    <property type="component" value="Unassembled WGS sequence"/>
</dbReference>
<dbReference type="InterPro" id="IPR004763">
    <property type="entry name" value="CusA-like"/>
</dbReference>
<comment type="similarity">
    <text evidence="2">Belongs to the resistance-nodulation-cell division (RND) (TC 2.A.6) family.</text>
</comment>
<dbReference type="PRINTS" id="PR00702">
    <property type="entry name" value="ACRIFLAVINRP"/>
</dbReference>
<evidence type="ECO:0000256" key="4">
    <source>
        <dbReference type="ARBA" id="ARBA00022475"/>
    </source>
</evidence>
<accession>A0ABP7R5V1</accession>
<evidence type="ECO:0000256" key="5">
    <source>
        <dbReference type="ARBA" id="ARBA00022692"/>
    </source>
</evidence>
<gene>
    <name evidence="9" type="ORF">GCM10022407_40710</name>
</gene>
<feature type="transmembrane region" description="Helical" evidence="8">
    <location>
        <begin position="1039"/>
        <end position="1065"/>
    </location>
</feature>
<reference evidence="10" key="1">
    <citation type="journal article" date="2019" name="Int. J. Syst. Evol. Microbiol.">
        <title>The Global Catalogue of Microorganisms (GCM) 10K type strain sequencing project: providing services to taxonomists for standard genome sequencing and annotation.</title>
        <authorList>
            <consortium name="The Broad Institute Genomics Platform"/>
            <consortium name="The Broad Institute Genome Sequencing Center for Infectious Disease"/>
            <person name="Wu L."/>
            <person name="Ma J."/>
        </authorList>
    </citation>
    <scope>NUCLEOTIDE SEQUENCE [LARGE SCALE GENOMIC DNA]</scope>
    <source>
        <strain evidence="10">JCM 17217</strain>
    </source>
</reference>
<name>A0ABP7R5V1_9BACT</name>
<dbReference type="SUPFAM" id="SSF82693">
    <property type="entry name" value="Multidrug efflux transporter AcrB pore domain, PN1, PN2, PC1 and PC2 subdomains"/>
    <property type="match status" value="2"/>
</dbReference>
<comment type="subcellular location">
    <subcellularLocation>
        <location evidence="1">Cell membrane</location>
        <topology evidence="1">Multi-pass membrane protein</topology>
    </subcellularLocation>
</comment>
<dbReference type="InterPro" id="IPR001036">
    <property type="entry name" value="Acrflvin-R"/>
</dbReference>
<dbReference type="SUPFAM" id="SSF82866">
    <property type="entry name" value="Multidrug efflux transporter AcrB transmembrane domain"/>
    <property type="match status" value="2"/>
</dbReference>
<dbReference type="PANTHER" id="PTHR32063">
    <property type="match status" value="1"/>
</dbReference>
<evidence type="ECO:0000313" key="10">
    <source>
        <dbReference type="Proteomes" id="UP001501556"/>
    </source>
</evidence>
<evidence type="ECO:0000256" key="6">
    <source>
        <dbReference type="ARBA" id="ARBA00022989"/>
    </source>
</evidence>
<organism evidence="9 10">
    <name type="scientific">Hymenobacter antarcticus</name>
    <dbReference type="NCBI Taxonomy" id="486270"/>
    <lineage>
        <taxon>Bacteria</taxon>
        <taxon>Pseudomonadati</taxon>
        <taxon>Bacteroidota</taxon>
        <taxon>Cytophagia</taxon>
        <taxon>Cytophagales</taxon>
        <taxon>Hymenobacteraceae</taxon>
        <taxon>Hymenobacter</taxon>
    </lineage>
</organism>
<evidence type="ECO:0000256" key="2">
    <source>
        <dbReference type="ARBA" id="ARBA00010942"/>
    </source>
</evidence>
<feature type="transmembrane region" description="Helical" evidence="8">
    <location>
        <begin position="1007"/>
        <end position="1027"/>
    </location>
</feature>
<proteinExistence type="inferred from homology"/>
<keyword evidence="5 8" id="KW-0812">Transmembrane</keyword>
<feature type="transmembrane region" description="Helical" evidence="8">
    <location>
        <begin position="506"/>
        <end position="532"/>
    </location>
</feature>
<keyword evidence="4" id="KW-1003">Cell membrane</keyword>
<dbReference type="Gene3D" id="3.30.70.1440">
    <property type="entry name" value="Multidrug efflux transporter AcrB pore domain"/>
    <property type="match status" value="1"/>
</dbReference>